<dbReference type="AlphaFoldDB" id="A0A316YPI9"/>
<dbReference type="GeneID" id="37039878"/>
<dbReference type="RefSeq" id="XP_025378144.1">
    <property type="nucleotide sequence ID" value="XM_025517962.1"/>
</dbReference>
<protein>
    <submittedName>
        <fullName evidence="2">Uncharacterized protein</fullName>
    </submittedName>
</protein>
<dbReference type="InParanoid" id="A0A316YPI9"/>
<reference evidence="2 3" key="1">
    <citation type="journal article" date="2018" name="Mol. Biol. Evol.">
        <title>Broad Genomic Sampling Reveals a Smut Pathogenic Ancestry of the Fungal Clade Ustilaginomycotina.</title>
        <authorList>
            <person name="Kijpornyongpan T."/>
            <person name="Mondo S.J."/>
            <person name="Barry K."/>
            <person name="Sandor L."/>
            <person name="Lee J."/>
            <person name="Lipzen A."/>
            <person name="Pangilinan J."/>
            <person name="LaButti K."/>
            <person name="Hainaut M."/>
            <person name="Henrissat B."/>
            <person name="Grigoriev I.V."/>
            <person name="Spatafora J.W."/>
            <person name="Aime M.C."/>
        </authorList>
    </citation>
    <scope>NUCLEOTIDE SEQUENCE [LARGE SCALE GENOMIC DNA]</scope>
    <source>
        <strain evidence="2 3">MCA 4198</strain>
    </source>
</reference>
<sequence>MTVTFHSLETSTTGFQLSYLAPLIDLVFSEPRLLPFLVCSYFFLFDVLFCFSPTVLSWLHKCLIFSHDHLTGWLSDTRSRRRSTICCKG</sequence>
<accession>A0A316YPI9</accession>
<keyword evidence="3" id="KW-1185">Reference proteome</keyword>
<keyword evidence="1" id="KW-0812">Transmembrane</keyword>
<evidence type="ECO:0000256" key="1">
    <source>
        <dbReference type="SAM" id="Phobius"/>
    </source>
</evidence>
<dbReference type="EMBL" id="KZ819636">
    <property type="protein sequence ID" value="PWN90946.1"/>
    <property type="molecule type" value="Genomic_DNA"/>
</dbReference>
<proteinExistence type="predicted"/>
<feature type="transmembrane region" description="Helical" evidence="1">
    <location>
        <begin position="33"/>
        <end position="59"/>
    </location>
</feature>
<keyword evidence="1" id="KW-0472">Membrane</keyword>
<evidence type="ECO:0000313" key="3">
    <source>
        <dbReference type="Proteomes" id="UP000245768"/>
    </source>
</evidence>
<keyword evidence="1" id="KW-1133">Transmembrane helix</keyword>
<organism evidence="2 3">
    <name type="scientific">Acaromyces ingoldii</name>
    <dbReference type="NCBI Taxonomy" id="215250"/>
    <lineage>
        <taxon>Eukaryota</taxon>
        <taxon>Fungi</taxon>
        <taxon>Dikarya</taxon>
        <taxon>Basidiomycota</taxon>
        <taxon>Ustilaginomycotina</taxon>
        <taxon>Exobasidiomycetes</taxon>
        <taxon>Exobasidiales</taxon>
        <taxon>Cryptobasidiaceae</taxon>
        <taxon>Acaromyces</taxon>
    </lineage>
</organism>
<evidence type="ECO:0000313" key="2">
    <source>
        <dbReference type="EMBL" id="PWN90946.1"/>
    </source>
</evidence>
<dbReference type="Proteomes" id="UP000245768">
    <property type="component" value="Unassembled WGS sequence"/>
</dbReference>
<gene>
    <name evidence="2" type="ORF">FA10DRAFT_128003</name>
</gene>
<name>A0A316YPI9_9BASI</name>